<dbReference type="Pfam" id="PF07687">
    <property type="entry name" value="M20_dimer"/>
    <property type="match status" value="1"/>
</dbReference>
<comment type="caution">
    <text evidence="2">The sequence shown here is derived from an EMBL/GenBank/DDBJ whole genome shotgun (WGS) entry which is preliminary data.</text>
</comment>
<accession>A0ABS7UM34</accession>
<dbReference type="Gene3D" id="3.30.70.360">
    <property type="match status" value="1"/>
</dbReference>
<dbReference type="InterPro" id="IPR002933">
    <property type="entry name" value="Peptidase_M20"/>
</dbReference>
<organism evidence="2 3">
    <name type="scientific">Metabacillus rhizolycopersici</name>
    <dbReference type="NCBI Taxonomy" id="2875709"/>
    <lineage>
        <taxon>Bacteria</taxon>
        <taxon>Bacillati</taxon>
        <taxon>Bacillota</taxon>
        <taxon>Bacilli</taxon>
        <taxon>Bacillales</taxon>
        <taxon>Bacillaceae</taxon>
        <taxon>Metabacillus</taxon>
    </lineage>
</organism>
<gene>
    <name evidence="2" type="ORF">K9V48_03185</name>
</gene>
<name>A0ABS7UM34_9BACI</name>
<dbReference type="Proteomes" id="UP001165287">
    <property type="component" value="Unassembled WGS sequence"/>
</dbReference>
<dbReference type="InterPro" id="IPR017439">
    <property type="entry name" value="Amidohydrolase"/>
</dbReference>
<dbReference type="InterPro" id="IPR011650">
    <property type="entry name" value="Peptidase_M20_dimer"/>
</dbReference>
<dbReference type="SUPFAM" id="SSF55031">
    <property type="entry name" value="Bacterial exopeptidase dimerisation domain"/>
    <property type="match status" value="1"/>
</dbReference>
<sequence length="393" mass="42962">MEKIAYKELENKFEDLVNIRRDLHMYPELSFEEERTPTIIANYLRECGLEVKTGVGGRGVTALLKGAKPGKTVALRADFDALPIQDEKTVPYKSKIPGIMHACGHDIHTASLLGAAYALSKVKEHLQGNVMFIHQFAEEVIPGGAKAMIEDGCLNHVDVVYGAHVLSNLPVGQILFKEEHMMAAGDKFEIVIKGEGGHGSSPHLAVDPVLIGSQIVTNIQQITASRINTTDPAVVTVCSFDGASSFNIIPDQVTLSGTVRTFSEEARELCEKNIRRIAEAACSGAGAECLVTYEYGYPSVCNNSEEALRVKCIGEKIVGKENISESSLQMAMEDFSYYVKEKPGAFFNVGGMNPAIQAVYPHHHPKFDVDEQSIILAGKMFISLVFDYLNNSH</sequence>
<protein>
    <submittedName>
        <fullName evidence="2">Amidohydrolase</fullName>
    </submittedName>
</protein>
<feature type="domain" description="Peptidase M20 dimerisation" evidence="1">
    <location>
        <begin position="188"/>
        <end position="281"/>
    </location>
</feature>
<dbReference type="Pfam" id="PF01546">
    <property type="entry name" value="Peptidase_M20"/>
    <property type="match status" value="1"/>
</dbReference>
<evidence type="ECO:0000259" key="1">
    <source>
        <dbReference type="Pfam" id="PF07687"/>
    </source>
</evidence>
<dbReference type="PANTHER" id="PTHR11014">
    <property type="entry name" value="PEPTIDASE M20 FAMILY MEMBER"/>
    <property type="match status" value="1"/>
</dbReference>
<dbReference type="EMBL" id="JAIQUM010000004">
    <property type="protein sequence ID" value="MBZ5749269.1"/>
    <property type="molecule type" value="Genomic_DNA"/>
</dbReference>
<evidence type="ECO:0000313" key="2">
    <source>
        <dbReference type="EMBL" id="MBZ5749269.1"/>
    </source>
</evidence>
<dbReference type="SUPFAM" id="SSF53187">
    <property type="entry name" value="Zn-dependent exopeptidases"/>
    <property type="match status" value="1"/>
</dbReference>
<reference evidence="2" key="1">
    <citation type="submission" date="2024-05" db="EMBL/GenBank/DDBJ databases">
        <title>Metabacillus sp. nov., isolated from the rhizosphere soil of tomato plants.</title>
        <authorList>
            <person name="Ma R."/>
        </authorList>
    </citation>
    <scope>NUCLEOTIDE SEQUENCE</scope>
    <source>
        <strain evidence="2">DBTR6</strain>
    </source>
</reference>
<dbReference type="PIRSF" id="PIRSF005962">
    <property type="entry name" value="Pept_M20D_amidohydro"/>
    <property type="match status" value="1"/>
</dbReference>
<keyword evidence="3" id="KW-1185">Reference proteome</keyword>
<dbReference type="PANTHER" id="PTHR11014:SF63">
    <property type="entry name" value="METALLOPEPTIDASE, PUTATIVE (AFU_ORTHOLOGUE AFUA_6G09600)-RELATED"/>
    <property type="match status" value="1"/>
</dbReference>
<evidence type="ECO:0000313" key="3">
    <source>
        <dbReference type="Proteomes" id="UP001165287"/>
    </source>
</evidence>
<dbReference type="NCBIfam" id="TIGR01891">
    <property type="entry name" value="amidohydrolases"/>
    <property type="match status" value="1"/>
</dbReference>
<dbReference type="RefSeq" id="WP_224136851.1">
    <property type="nucleotide sequence ID" value="NZ_JAIQUM010000004.1"/>
</dbReference>
<dbReference type="InterPro" id="IPR036264">
    <property type="entry name" value="Bact_exopeptidase_dim_dom"/>
</dbReference>
<proteinExistence type="predicted"/>
<dbReference type="Gene3D" id="3.40.630.10">
    <property type="entry name" value="Zn peptidases"/>
    <property type="match status" value="1"/>
</dbReference>